<dbReference type="EMBL" id="CASHTH010003158">
    <property type="protein sequence ID" value="CAI8041040.1"/>
    <property type="molecule type" value="Genomic_DNA"/>
</dbReference>
<feature type="domain" description="Dihydroprymidine dehydrogenase" evidence="6">
    <location>
        <begin position="25"/>
        <end position="131"/>
    </location>
</feature>
<comment type="caution">
    <text evidence="7">The sequence shown here is derived from an EMBL/GenBank/DDBJ whole genome shotgun (WGS) entry which is preliminary data.</text>
</comment>
<dbReference type="InterPro" id="IPR036188">
    <property type="entry name" value="FAD/NAD-bd_sf"/>
</dbReference>
<dbReference type="NCBIfam" id="TIGR01317">
    <property type="entry name" value="GOGAT_sm_gam"/>
    <property type="match status" value="1"/>
</dbReference>
<evidence type="ECO:0000256" key="1">
    <source>
        <dbReference type="ARBA" id="ARBA00022605"/>
    </source>
</evidence>
<keyword evidence="2" id="KW-0560">Oxidoreductase</keyword>
<evidence type="ECO:0000256" key="2">
    <source>
        <dbReference type="ARBA" id="ARBA00023002"/>
    </source>
</evidence>
<evidence type="ECO:0000259" key="6">
    <source>
        <dbReference type="Pfam" id="PF14691"/>
    </source>
</evidence>
<dbReference type="InterPro" id="IPR023753">
    <property type="entry name" value="FAD/NAD-binding_dom"/>
</dbReference>
<keyword evidence="8" id="KW-1185">Reference proteome</keyword>
<dbReference type="Gene3D" id="3.50.50.60">
    <property type="entry name" value="FAD/NAD(P)-binding domain"/>
    <property type="match status" value="2"/>
</dbReference>
<feature type="domain" description="FAD/NAD(P)-binding" evidence="5">
    <location>
        <begin position="145"/>
        <end position="461"/>
    </location>
</feature>
<protein>
    <submittedName>
        <fullName evidence="7">Glutamate synthase [NADPH] small chain</fullName>
    </submittedName>
</protein>
<dbReference type="GO" id="GO:0006537">
    <property type="term" value="P:glutamate biosynthetic process"/>
    <property type="evidence" value="ECO:0007669"/>
    <property type="project" value="UniProtKB-KW"/>
</dbReference>
<dbReference type="InterPro" id="IPR028261">
    <property type="entry name" value="DPD_II"/>
</dbReference>
<dbReference type="PANTHER" id="PTHR43100">
    <property type="entry name" value="GLUTAMATE SYNTHASE [NADPH] SMALL CHAIN"/>
    <property type="match status" value="1"/>
</dbReference>
<keyword evidence="3" id="KW-0314">Glutamate biosynthesis</keyword>
<name>A0AA35T3E4_GEOBA</name>
<dbReference type="Gene3D" id="1.10.1060.10">
    <property type="entry name" value="Alpha-helical ferredoxin"/>
    <property type="match status" value="1"/>
</dbReference>
<dbReference type="InterPro" id="IPR006005">
    <property type="entry name" value="Glut_synth_ssu1"/>
</dbReference>
<evidence type="ECO:0000256" key="3">
    <source>
        <dbReference type="ARBA" id="ARBA00023164"/>
    </source>
</evidence>
<dbReference type="SUPFAM" id="SSF46548">
    <property type="entry name" value="alpha-helical ferredoxin"/>
    <property type="match status" value="1"/>
</dbReference>
<evidence type="ECO:0000256" key="4">
    <source>
        <dbReference type="ARBA" id="ARBA00029440"/>
    </source>
</evidence>
<dbReference type="Pfam" id="PF07992">
    <property type="entry name" value="Pyr_redox_2"/>
    <property type="match status" value="1"/>
</dbReference>
<organism evidence="7 8">
    <name type="scientific">Geodia barretti</name>
    <name type="common">Barrett's horny sponge</name>
    <dbReference type="NCBI Taxonomy" id="519541"/>
    <lineage>
        <taxon>Eukaryota</taxon>
        <taxon>Metazoa</taxon>
        <taxon>Porifera</taxon>
        <taxon>Demospongiae</taxon>
        <taxon>Heteroscleromorpha</taxon>
        <taxon>Tetractinellida</taxon>
        <taxon>Astrophorina</taxon>
        <taxon>Geodiidae</taxon>
        <taxon>Geodia</taxon>
    </lineage>
</organism>
<dbReference type="GO" id="GO:0051536">
    <property type="term" value="F:iron-sulfur cluster binding"/>
    <property type="evidence" value="ECO:0007669"/>
    <property type="project" value="InterPro"/>
</dbReference>
<keyword evidence="1" id="KW-0028">Amino-acid biosynthesis</keyword>
<dbReference type="InterPro" id="IPR009051">
    <property type="entry name" value="Helical_ferredxn"/>
</dbReference>
<dbReference type="InterPro" id="IPR051394">
    <property type="entry name" value="Glutamate_Synthase"/>
</dbReference>
<evidence type="ECO:0000313" key="8">
    <source>
        <dbReference type="Proteomes" id="UP001174909"/>
    </source>
</evidence>
<dbReference type="SUPFAM" id="SSF51971">
    <property type="entry name" value="Nucleotide-binding domain"/>
    <property type="match status" value="2"/>
</dbReference>
<gene>
    <name evidence="7" type="ORF">GBAR_LOCUS22804</name>
</gene>
<comment type="pathway">
    <text evidence="4">Amino-acid biosynthesis.</text>
</comment>
<dbReference type="GO" id="GO:0016639">
    <property type="term" value="F:oxidoreductase activity, acting on the CH-NH2 group of donors, NAD or NADP as acceptor"/>
    <property type="evidence" value="ECO:0007669"/>
    <property type="project" value="InterPro"/>
</dbReference>
<accession>A0AA35T3E4</accession>
<dbReference type="Proteomes" id="UP001174909">
    <property type="component" value="Unassembled WGS sequence"/>
</dbReference>
<dbReference type="AlphaFoldDB" id="A0AA35T3E4"/>
<dbReference type="Pfam" id="PF14691">
    <property type="entry name" value="Fer4_20"/>
    <property type="match status" value="1"/>
</dbReference>
<proteinExistence type="predicted"/>
<evidence type="ECO:0000313" key="7">
    <source>
        <dbReference type="EMBL" id="CAI8041040.1"/>
    </source>
</evidence>
<sequence length="484" mass="52993">MGKPTGFMEWGRQPPERRPVRDRVGDYRELYQRWPEAAAKEQGSRCMDCAVPFCHTGCPLGNVIPEFNHYVYLGDWEGALRTLLSTNNFPEFTGRICPAPCEASCVLSINSDPVTIEYIEKEIADRGFEQGWIKAEPPSKRTGKRVAVVGSGPAGLAVAQQINRAGHQVTVLERAHSIGGLLALGIPDFKLDKEVLKRRLDLMEEEGIVFQTGVDVGVNYTVERLLNEYDAVCLACGSTQARELDVPGRDLEGVHLAMEYLTQQNKAISGEEAALDDRLTAEGKRVVILGGGDTGADCLGTAHRQGAEIVHQYELLAEPPDERPVDNPWPQWPMVLRSSPAHEEGGVRDYGILTKSFSGSEGKLERLHAVRVEWKQPENGGRPAMTEVAGSDFVVETELVLLAMGFLHPEHDGMLTQLGVELDGRGNVKVDANRMSSVPGVFAAGDAARGQSLVVWAIAEGRETAREIDLYLMGETNLPRSLSD</sequence>
<reference evidence="7" key="1">
    <citation type="submission" date="2023-03" db="EMBL/GenBank/DDBJ databases">
        <authorList>
            <person name="Steffen K."/>
            <person name="Cardenas P."/>
        </authorList>
    </citation>
    <scope>NUCLEOTIDE SEQUENCE</scope>
</reference>
<dbReference type="PANTHER" id="PTHR43100:SF1">
    <property type="entry name" value="GLUTAMATE SYNTHASE [NADPH] SMALL CHAIN"/>
    <property type="match status" value="1"/>
</dbReference>
<dbReference type="PRINTS" id="PR00419">
    <property type="entry name" value="ADXRDTASE"/>
</dbReference>
<evidence type="ECO:0000259" key="5">
    <source>
        <dbReference type="Pfam" id="PF07992"/>
    </source>
</evidence>